<evidence type="ECO:0000313" key="4">
    <source>
        <dbReference type="Proteomes" id="UP001234581"/>
    </source>
</evidence>
<comment type="caution">
    <text evidence="3">The sequence shown here is derived from an EMBL/GenBank/DDBJ whole genome shotgun (WGS) entry which is preliminary data.</text>
</comment>
<dbReference type="RefSeq" id="XP_058345407.1">
    <property type="nucleotide sequence ID" value="XM_058484018.1"/>
</dbReference>
<dbReference type="Proteomes" id="UP001234581">
    <property type="component" value="Unassembled WGS sequence"/>
</dbReference>
<dbReference type="PANTHER" id="PTHR47260">
    <property type="entry name" value="UPF0644 PROTEIN PB2B4.06"/>
    <property type="match status" value="1"/>
</dbReference>
<reference evidence="3 4" key="1">
    <citation type="submission" date="2023-03" db="EMBL/GenBank/DDBJ databases">
        <title>Genome sequence of Lichtheimia ornata CBS 291.66.</title>
        <authorList>
            <person name="Mohabir J.T."/>
            <person name="Shea T.P."/>
            <person name="Kurbessoian T."/>
            <person name="Berby B."/>
            <person name="Fontaine J."/>
            <person name="Livny J."/>
            <person name="Gnirke A."/>
            <person name="Stajich J.E."/>
            <person name="Cuomo C.A."/>
        </authorList>
    </citation>
    <scope>NUCLEOTIDE SEQUENCE [LARGE SCALE GENOMIC DNA]</scope>
    <source>
        <strain evidence="3">CBS 291.66</strain>
    </source>
</reference>
<dbReference type="Pfam" id="PF03061">
    <property type="entry name" value="4HBT"/>
    <property type="match status" value="1"/>
</dbReference>
<protein>
    <recommendedName>
        <fullName evidence="2">Thioesterase domain-containing protein</fullName>
    </recommendedName>
</protein>
<feature type="compositionally biased region" description="Low complexity" evidence="1">
    <location>
        <begin position="1"/>
        <end position="13"/>
    </location>
</feature>
<dbReference type="InterPro" id="IPR029069">
    <property type="entry name" value="HotDog_dom_sf"/>
</dbReference>
<dbReference type="Gene3D" id="3.10.129.10">
    <property type="entry name" value="Hotdog Thioesterase"/>
    <property type="match status" value="1"/>
</dbReference>
<dbReference type="PANTHER" id="PTHR47260:SF1">
    <property type="entry name" value="UPF0644 PROTEIN PB2B4.06"/>
    <property type="match status" value="1"/>
</dbReference>
<gene>
    <name evidence="3" type="ORF">O0I10_003952</name>
</gene>
<feature type="region of interest" description="Disordered" evidence="1">
    <location>
        <begin position="1"/>
        <end position="20"/>
    </location>
</feature>
<dbReference type="InterPro" id="IPR052061">
    <property type="entry name" value="PTE-AB_protein"/>
</dbReference>
<dbReference type="EMBL" id="JARTCD010000013">
    <property type="protein sequence ID" value="KAJ8660494.1"/>
    <property type="molecule type" value="Genomic_DNA"/>
</dbReference>
<evidence type="ECO:0000259" key="2">
    <source>
        <dbReference type="Pfam" id="PF03061"/>
    </source>
</evidence>
<dbReference type="InterPro" id="IPR006683">
    <property type="entry name" value="Thioestr_dom"/>
</dbReference>
<proteinExistence type="predicted"/>
<dbReference type="CDD" id="cd03443">
    <property type="entry name" value="PaaI_thioesterase"/>
    <property type="match status" value="1"/>
</dbReference>
<sequence length="200" mass="22399">MQIEQAQQQQQQQTTSENMPEIIELDQLTEAMKKEQEQIPAIRAARESDDYFAVDPYSLLKEEARLQSLTASALRGKDKIIVPPVLFYNKARTEVVSALHLGKQLCGHAGIIHGGMIATLLDEILGCVAFASLPNNIGFTANLNIDYRQPLKADQWVVLRGHLDRIEGRKAYVQAWIESTDGETRYSEAKSLYIGPKTSE</sequence>
<keyword evidence="4" id="KW-1185">Reference proteome</keyword>
<accession>A0AAD7V7M1</accession>
<feature type="domain" description="Thioesterase" evidence="2">
    <location>
        <begin position="110"/>
        <end position="183"/>
    </location>
</feature>
<name>A0AAD7V7M1_9FUNG</name>
<evidence type="ECO:0000256" key="1">
    <source>
        <dbReference type="SAM" id="MobiDB-lite"/>
    </source>
</evidence>
<dbReference type="GeneID" id="83211365"/>
<dbReference type="SUPFAM" id="SSF54637">
    <property type="entry name" value="Thioesterase/thiol ester dehydrase-isomerase"/>
    <property type="match status" value="1"/>
</dbReference>
<organism evidence="3 4">
    <name type="scientific">Lichtheimia ornata</name>
    <dbReference type="NCBI Taxonomy" id="688661"/>
    <lineage>
        <taxon>Eukaryota</taxon>
        <taxon>Fungi</taxon>
        <taxon>Fungi incertae sedis</taxon>
        <taxon>Mucoromycota</taxon>
        <taxon>Mucoromycotina</taxon>
        <taxon>Mucoromycetes</taxon>
        <taxon>Mucorales</taxon>
        <taxon>Lichtheimiaceae</taxon>
        <taxon>Lichtheimia</taxon>
    </lineage>
</organism>
<dbReference type="AlphaFoldDB" id="A0AAD7V7M1"/>
<evidence type="ECO:0000313" key="3">
    <source>
        <dbReference type="EMBL" id="KAJ8660494.1"/>
    </source>
</evidence>